<feature type="transmembrane region" description="Helical" evidence="8">
    <location>
        <begin position="400"/>
        <end position="424"/>
    </location>
</feature>
<dbReference type="Proteomes" id="UP000019491">
    <property type="component" value="Unassembled WGS sequence"/>
</dbReference>
<feature type="transmembrane region" description="Helical" evidence="8">
    <location>
        <begin position="69"/>
        <end position="93"/>
    </location>
</feature>
<feature type="transmembrane region" description="Helical" evidence="8">
    <location>
        <begin position="21"/>
        <end position="44"/>
    </location>
</feature>
<evidence type="ECO:0000256" key="7">
    <source>
        <dbReference type="ARBA" id="ARBA00023136"/>
    </source>
</evidence>
<keyword evidence="6 8" id="KW-1133">Transmembrane helix</keyword>
<feature type="transmembrane region" description="Helical" evidence="8">
    <location>
        <begin position="493"/>
        <end position="514"/>
    </location>
</feature>
<dbReference type="Gene3D" id="1.10.3720.10">
    <property type="entry name" value="MetI-like"/>
    <property type="match status" value="2"/>
</dbReference>
<gene>
    <name evidence="10" type="ORF">RW1_093_00320</name>
</gene>
<sequence length="568" mass="59833">MATATVPAPLGITDRINGPRLLTRILVTVFVAVLAYIVLAPLWWLAKSAFEDGGAGFEIAYSSSRTARIIWNTAVLAAGSLIVSMIVGTGLAWASTRIPTHAKLLRMVPILPIVIPTVANVVGWAFLLAPGPGYLNAALRNLPWWSNLETGPIDVYSMPWIVIISGMSLASFVYLFVSAGLQNISQEHIEAAGVAGSSYPKTFFTIVVPLLRPALIYGAGVSFLLGLGQFTAPLLLGTSSGVDTITTEMYRSTTDAPVVYGVAAAYGAPILVAGLIVVILQKVSLGDTRRFITHGGKAFKGVDRSSKAAVASIVVYGLLSTVLPIIALTVVAFSRYWSASLSLSLFTWDNVTAVLSRQDIVNAIVTSVVVSVVALAIALPLGFIGATIILRGTRFRLLRVFLDIIVALPLGIPAVVIGAGFLLAYMNPPFVLYGTPGVLILVYVTLMLPYSTRMLLTEMSGLGSQYIEASRVSGAGPVATTVKILAPLMRTSITSAAALMFVLLTHEFSASMLVRSANTQVMGTILFDYYGNGSYPTVAAIALVMTLVTGIGVGIAVKAGGSDVFSKL</sequence>
<evidence type="ECO:0000313" key="10">
    <source>
        <dbReference type="EMBL" id="GAF49545.1"/>
    </source>
</evidence>
<dbReference type="PANTHER" id="PTHR43357:SF4">
    <property type="entry name" value="INNER MEMBRANE ABC TRANSPORTER PERMEASE PROTEIN YDCV"/>
    <property type="match status" value="1"/>
</dbReference>
<feature type="transmembrane region" description="Helical" evidence="8">
    <location>
        <begin position="214"/>
        <end position="238"/>
    </location>
</feature>
<feature type="transmembrane region" description="Helical" evidence="8">
    <location>
        <begin position="155"/>
        <end position="177"/>
    </location>
</feature>
<comment type="similarity">
    <text evidence="8">Belongs to the binding-protein-dependent transport system permease family.</text>
</comment>
<evidence type="ECO:0000256" key="4">
    <source>
        <dbReference type="ARBA" id="ARBA00022519"/>
    </source>
</evidence>
<feature type="transmembrane region" description="Helical" evidence="8">
    <location>
        <begin position="258"/>
        <end position="280"/>
    </location>
</feature>
<dbReference type="EMBL" id="BAWF01000093">
    <property type="protein sequence ID" value="GAF49545.1"/>
    <property type="molecule type" value="Genomic_DNA"/>
</dbReference>
<dbReference type="InterPro" id="IPR035906">
    <property type="entry name" value="MetI-like_sf"/>
</dbReference>
<protein>
    <submittedName>
        <fullName evidence="10">Putative ABC transporter permease protein</fullName>
    </submittedName>
</protein>
<name>X0RES9_RHOWR</name>
<keyword evidence="11" id="KW-1185">Reference proteome</keyword>
<dbReference type="SUPFAM" id="SSF161098">
    <property type="entry name" value="MetI-like"/>
    <property type="match status" value="2"/>
</dbReference>
<dbReference type="PROSITE" id="PS50928">
    <property type="entry name" value="ABC_TM1"/>
    <property type="match status" value="2"/>
</dbReference>
<feature type="transmembrane region" description="Helical" evidence="8">
    <location>
        <begin position="430"/>
        <end position="450"/>
    </location>
</feature>
<feature type="transmembrane region" description="Helical" evidence="8">
    <location>
        <begin position="360"/>
        <end position="388"/>
    </location>
</feature>
<evidence type="ECO:0000256" key="6">
    <source>
        <dbReference type="ARBA" id="ARBA00022989"/>
    </source>
</evidence>
<dbReference type="GO" id="GO:0055085">
    <property type="term" value="P:transmembrane transport"/>
    <property type="evidence" value="ECO:0007669"/>
    <property type="project" value="InterPro"/>
</dbReference>
<dbReference type="CDD" id="cd06261">
    <property type="entry name" value="TM_PBP2"/>
    <property type="match status" value="2"/>
</dbReference>
<dbReference type="PANTHER" id="PTHR43357">
    <property type="entry name" value="INNER MEMBRANE ABC TRANSPORTER PERMEASE PROTEIN YDCV"/>
    <property type="match status" value="1"/>
</dbReference>
<feature type="transmembrane region" description="Helical" evidence="8">
    <location>
        <begin position="534"/>
        <end position="557"/>
    </location>
</feature>
<feature type="domain" description="ABC transmembrane type-1" evidence="9">
    <location>
        <begin position="364"/>
        <end position="556"/>
    </location>
</feature>
<keyword evidence="4" id="KW-0997">Cell inner membrane</keyword>
<feature type="transmembrane region" description="Helical" evidence="8">
    <location>
        <begin position="113"/>
        <end position="135"/>
    </location>
</feature>
<organism evidence="10 11">
    <name type="scientific">Rhodococcus wratislaviensis NBRC 100605</name>
    <dbReference type="NCBI Taxonomy" id="1219028"/>
    <lineage>
        <taxon>Bacteria</taxon>
        <taxon>Bacillati</taxon>
        <taxon>Actinomycetota</taxon>
        <taxon>Actinomycetes</taxon>
        <taxon>Mycobacteriales</taxon>
        <taxon>Nocardiaceae</taxon>
        <taxon>Rhodococcus</taxon>
    </lineage>
</organism>
<dbReference type="OrthoDB" id="5100908at2"/>
<dbReference type="GO" id="GO:0005886">
    <property type="term" value="C:plasma membrane"/>
    <property type="evidence" value="ECO:0007669"/>
    <property type="project" value="UniProtKB-SubCell"/>
</dbReference>
<evidence type="ECO:0000256" key="2">
    <source>
        <dbReference type="ARBA" id="ARBA00022448"/>
    </source>
</evidence>
<keyword evidence="5 8" id="KW-0812">Transmembrane</keyword>
<dbReference type="Pfam" id="PF00528">
    <property type="entry name" value="BPD_transp_1"/>
    <property type="match status" value="1"/>
</dbReference>
<evidence type="ECO:0000256" key="5">
    <source>
        <dbReference type="ARBA" id="ARBA00022692"/>
    </source>
</evidence>
<evidence type="ECO:0000259" key="9">
    <source>
        <dbReference type="PROSITE" id="PS50928"/>
    </source>
</evidence>
<dbReference type="InterPro" id="IPR000515">
    <property type="entry name" value="MetI-like"/>
</dbReference>
<evidence type="ECO:0000313" key="11">
    <source>
        <dbReference type="Proteomes" id="UP000019491"/>
    </source>
</evidence>
<dbReference type="AlphaFoldDB" id="X0RES9"/>
<evidence type="ECO:0000256" key="3">
    <source>
        <dbReference type="ARBA" id="ARBA00022475"/>
    </source>
</evidence>
<keyword evidence="3" id="KW-1003">Cell membrane</keyword>
<feature type="domain" description="ABC transmembrane type-1" evidence="9">
    <location>
        <begin position="70"/>
        <end position="281"/>
    </location>
</feature>
<comment type="caution">
    <text evidence="10">The sequence shown here is derived from an EMBL/GenBank/DDBJ whole genome shotgun (WGS) entry which is preliminary data.</text>
</comment>
<reference evidence="10 11" key="1">
    <citation type="submission" date="2014-02" db="EMBL/GenBank/DDBJ databases">
        <title>Whole genome shotgun sequence of Rhodococcus wratislaviensis NBRC 100605.</title>
        <authorList>
            <person name="Hosoyama A."/>
            <person name="Tsuchikane K."/>
            <person name="Yoshida I."/>
            <person name="Ohji S."/>
            <person name="Ichikawa N."/>
            <person name="Yamazoe A."/>
            <person name="Fujita N."/>
        </authorList>
    </citation>
    <scope>NUCLEOTIDE SEQUENCE [LARGE SCALE GENOMIC DNA]</scope>
    <source>
        <strain evidence="10 11">NBRC 100605</strain>
    </source>
</reference>
<comment type="subcellular location">
    <subcellularLocation>
        <location evidence="1">Cell inner membrane</location>
        <topology evidence="1">Multi-pass membrane protein</topology>
    </subcellularLocation>
    <subcellularLocation>
        <location evidence="8">Cell membrane</location>
        <topology evidence="8">Multi-pass membrane protein</topology>
    </subcellularLocation>
</comment>
<accession>X0RES9</accession>
<feature type="transmembrane region" description="Helical" evidence="8">
    <location>
        <begin position="313"/>
        <end position="337"/>
    </location>
</feature>
<proteinExistence type="inferred from homology"/>
<keyword evidence="2 8" id="KW-0813">Transport</keyword>
<evidence type="ECO:0000256" key="1">
    <source>
        <dbReference type="ARBA" id="ARBA00004429"/>
    </source>
</evidence>
<keyword evidence="7 8" id="KW-0472">Membrane</keyword>
<evidence type="ECO:0000256" key="8">
    <source>
        <dbReference type="RuleBase" id="RU363032"/>
    </source>
</evidence>